<dbReference type="KEGG" id="bapi:BBC0122_008450"/>
<name>A0A1U9MH52_9HYPH</name>
<dbReference type="Proteomes" id="UP000189632">
    <property type="component" value="Chromosome"/>
</dbReference>
<dbReference type="STRING" id="1686310.BBC0244_008380"/>
<feature type="region of interest" description="Disordered" evidence="1">
    <location>
        <begin position="46"/>
        <end position="68"/>
    </location>
</feature>
<reference evidence="3 4" key="1">
    <citation type="submission" date="2016-11" db="EMBL/GenBank/DDBJ databases">
        <title>Comparative genomics of Bartonella apis.</title>
        <authorList>
            <person name="Engel P."/>
        </authorList>
    </citation>
    <scope>NUCLEOTIDE SEQUENCE [LARGE SCALE GENOMIC DNA]</scope>
    <source>
        <strain evidence="3 4">BBC0122</strain>
    </source>
</reference>
<evidence type="ECO:0000313" key="4">
    <source>
        <dbReference type="Proteomes" id="UP000189632"/>
    </source>
</evidence>
<feature type="chain" id="PRO_5012391814" evidence="2">
    <location>
        <begin position="23"/>
        <end position="222"/>
    </location>
</feature>
<protein>
    <submittedName>
        <fullName evidence="3">Uncharacterized protein</fullName>
    </submittedName>
</protein>
<proteinExistence type="predicted"/>
<keyword evidence="2" id="KW-0732">Signal</keyword>
<gene>
    <name evidence="3" type="ORF">BBC0122_008450</name>
</gene>
<sequence>MKKFVFCAFLGGILFYSPVANSLELASTDLTDESVKVKTDIPKVDDSANPIPLPEAKKSKAVKSTDTPPKVEYDIEKLPAPVKLMRQKIIDAAKSGDVNNLKPLLGTSSDPTQLSVSDNVKDPIAYIKQLSGDGDGLETMAIMIDLLNSGYVHLDEEDDEEIYVWPYFVALPIDKLSKPQLVELFQIMTAGDLEEMKEIGTYSFFRIGITPDGTWRFFVTGD</sequence>
<keyword evidence="4" id="KW-1185">Reference proteome</keyword>
<feature type="signal peptide" evidence="2">
    <location>
        <begin position="1"/>
        <end position="22"/>
    </location>
</feature>
<evidence type="ECO:0000256" key="1">
    <source>
        <dbReference type="SAM" id="MobiDB-lite"/>
    </source>
</evidence>
<evidence type="ECO:0000256" key="2">
    <source>
        <dbReference type="SAM" id="SignalP"/>
    </source>
</evidence>
<dbReference type="AlphaFoldDB" id="A0A1U9MH52"/>
<dbReference type="EMBL" id="CP015625">
    <property type="protein sequence ID" value="AQT46971.1"/>
    <property type="molecule type" value="Genomic_DNA"/>
</dbReference>
<organism evidence="3 4">
    <name type="scientific">Bartonella choladocola</name>
    <dbReference type="NCBI Taxonomy" id="2750995"/>
    <lineage>
        <taxon>Bacteria</taxon>
        <taxon>Pseudomonadati</taxon>
        <taxon>Pseudomonadota</taxon>
        <taxon>Alphaproteobacteria</taxon>
        <taxon>Hyphomicrobiales</taxon>
        <taxon>Bartonellaceae</taxon>
        <taxon>Bartonella</taxon>
    </lineage>
</organism>
<accession>A0A1U9MH52</accession>
<evidence type="ECO:0000313" key="3">
    <source>
        <dbReference type="EMBL" id="AQT46971.1"/>
    </source>
</evidence>
<dbReference type="RefSeq" id="WP_225868149.1">
    <property type="nucleotide sequence ID" value="NZ_CAXUOT020000002.1"/>
</dbReference>